<proteinExistence type="predicted"/>
<evidence type="ECO:0000313" key="1">
    <source>
        <dbReference type="EMBL" id="VFU21089.1"/>
    </source>
</evidence>
<protein>
    <submittedName>
        <fullName evidence="1">Uncharacterized protein</fullName>
    </submittedName>
</protein>
<dbReference type="EMBL" id="CAADRP010000002">
    <property type="protein sequence ID" value="VFU21089.1"/>
    <property type="molecule type" value="Genomic_DNA"/>
</dbReference>
<dbReference type="AlphaFoldDB" id="A0A6N2JZ91"/>
<reference evidence="1" key="1">
    <citation type="submission" date="2019-03" db="EMBL/GenBank/DDBJ databases">
        <authorList>
            <person name="Mank J."/>
            <person name="Almeida P."/>
        </authorList>
    </citation>
    <scope>NUCLEOTIDE SEQUENCE</scope>
    <source>
        <strain evidence="1">78183</strain>
    </source>
</reference>
<name>A0A6N2JZ91_SALVM</name>
<sequence>MPNSTSCSFVTVAMLPKFTYITDLGLSLSLMSLIPGIQSTTLSNIGTPEEMLSIVEPHPLCVRKPPIEGWLRTSSCGHQLQIKLLSFVSSVYSGGNIAESPATISGLIIHRNGWQLSASPMPNSTSCSFVTVVM</sequence>
<accession>A0A6N2JZ91</accession>
<organism evidence="1">
    <name type="scientific">Salix viminalis</name>
    <name type="common">Common osier</name>
    <name type="synonym">Basket willow</name>
    <dbReference type="NCBI Taxonomy" id="40686"/>
    <lineage>
        <taxon>Eukaryota</taxon>
        <taxon>Viridiplantae</taxon>
        <taxon>Streptophyta</taxon>
        <taxon>Embryophyta</taxon>
        <taxon>Tracheophyta</taxon>
        <taxon>Spermatophyta</taxon>
        <taxon>Magnoliopsida</taxon>
        <taxon>eudicotyledons</taxon>
        <taxon>Gunneridae</taxon>
        <taxon>Pentapetalae</taxon>
        <taxon>rosids</taxon>
        <taxon>fabids</taxon>
        <taxon>Malpighiales</taxon>
        <taxon>Salicaceae</taxon>
        <taxon>Saliceae</taxon>
        <taxon>Salix</taxon>
    </lineage>
</organism>
<gene>
    <name evidence="1" type="ORF">SVIM_LOCUS10745</name>
</gene>